<dbReference type="FunFam" id="2.60.40.10:FF:000791">
    <property type="entry name" value="Two-component system sensor histidine kinase/response regulator"/>
    <property type="match status" value="1"/>
</dbReference>
<feature type="transmembrane region" description="Helical" evidence="4">
    <location>
        <begin position="786"/>
        <end position="806"/>
    </location>
</feature>
<keyword evidence="8" id="KW-1185">Reference proteome</keyword>
<dbReference type="Gene3D" id="2.60.40.10">
    <property type="entry name" value="Immunoglobulins"/>
    <property type="match status" value="1"/>
</dbReference>
<dbReference type="SUPFAM" id="SSF55874">
    <property type="entry name" value="ATPase domain of HSP90 chaperone/DNA topoisomerase II/histidine kinase"/>
    <property type="match status" value="1"/>
</dbReference>
<dbReference type="InterPro" id="IPR011047">
    <property type="entry name" value="Quinoprotein_ADH-like_sf"/>
</dbReference>
<dbReference type="InterPro" id="IPR004358">
    <property type="entry name" value="Sig_transdc_His_kin-like_C"/>
</dbReference>
<dbReference type="PRINTS" id="PR00344">
    <property type="entry name" value="BCTRLSENSOR"/>
</dbReference>
<protein>
    <recommendedName>
        <fullName evidence="2">histidine kinase</fullName>
        <ecNumber evidence="2">2.7.13.3</ecNumber>
    </recommendedName>
</protein>
<keyword evidence="5" id="KW-0732">Signal</keyword>
<keyword evidence="4" id="KW-0472">Membrane</keyword>
<feature type="chain" id="PRO_5036867543" description="histidine kinase" evidence="5">
    <location>
        <begin position="23"/>
        <end position="1098"/>
    </location>
</feature>
<dbReference type="CDD" id="cd00082">
    <property type="entry name" value="HisKA"/>
    <property type="match status" value="1"/>
</dbReference>
<proteinExistence type="predicted"/>
<evidence type="ECO:0000256" key="3">
    <source>
        <dbReference type="ARBA" id="ARBA00022553"/>
    </source>
</evidence>
<evidence type="ECO:0000256" key="2">
    <source>
        <dbReference type="ARBA" id="ARBA00012438"/>
    </source>
</evidence>
<dbReference type="InterPro" id="IPR011123">
    <property type="entry name" value="Y_Y_Y"/>
</dbReference>
<dbReference type="GO" id="GO:0000155">
    <property type="term" value="F:phosphorelay sensor kinase activity"/>
    <property type="evidence" value="ECO:0007669"/>
    <property type="project" value="InterPro"/>
</dbReference>
<dbReference type="SMART" id="SM00387">
    <property type="entry name" value="HATPase_c"/>
    <property type="match status" value="1"/>
</dbReference>
<evidence type="ECO:0000256" key="5">
    <source>
        <dbReference type="SAM" id="SignalP"/>
    </source>
</evidence>
<dbReference type="InterPro" id="IPR015943">
    <property type="entry name" value="WD40/YVTN_repeat-like_dom_sf"/>
</dbReference>
<dbReference type="RefSeq" id="WP_202856248.1">
    <property type="nucleotide sequence ID" value="NZ_JAEUGD010000031.1"/>
</dbReference>
<feature type="domain" description="Histidine kinase" evidence="6">
    <location>
        <begin position="874"/>
        <end position="1089"/>
    </location>
</feature>
<evidence type="ECO:0000256" key="1">
    <source>
        <dbReference type="ARBA" id="ARBA00000085"/>
    </source>
</evidence>
<feature type="signal peptide" evidence="5">
    <location>
        <begin position="1"/>
        <end position="22"/>
    </location>
</feature>
<evidence type="ECO:0000256" key="4">
    <source>
        <dbReference type="SAM" id="Phobius"/>
    </source>
</evidence>
<evidence type="ECO:0000259" key="6">
    <source>
        <dbReference type="PROSITE" id="PS50109"/>
    </source>
</evidence>
<dbReference type="Gene3D" id="2.130.10.10">
    <property type="entry name" value="YVTN repeat-like/Quinoprotein amine dehydrogenase"/>
    <property type="match status" value="4"/>
</dbReference>
<dbReference type="InterPro" id="IPR036097">
    <property type="entry name" value="HisK_dim/P_sf"/>
</dbReference>
<dbReference type="PROSITE" id="PS50109">
    <property type="entry name" value="HIS_KIN"/>
    <property type="match status" value="1"/>
</dbReference>
<accession>A0A937G1D7</accession>
<dbReference type="AlphaFoldDB" id="A0A937G1D7"/>
<dbReference type="PANTHER" id="PTHR43547">
    <property type="entry name" value="TWO-COMPONENT HISTIDINE KINASE"/>
    <property type="match status" value="1"/>
</dbReference>
<dbReference type="SUPFAM" id="SSF50998">
    <property type="entry name" value="Quinoprotein alcohol dehydrogenase-like"/>
    <property type="match status" value="1"/>
</dbReference>
<dbReference type="Pfam" id="PF02518">
    <property type="entry name" value="HATPase_c"/>
    <property type="match status" value="1"/>
</dbReference>
<dbReference type="EMBL" id="JAEUGD010000031">
    <property type="protein sequence ID" value="MBL6446711.1"/>
    <property type="molecule type" value="Genomic_DNA"/>
</dbReference>
<dbReference type="Gene3D" id="3.30.565.10">
    <property type="entry name" value="Histidine kinase-like ATPase, C-terminal domain"/>
    <property type="match status" value="1"/>
</dbReference>
<dbReference type="Gene3D" id="1.10.287.130">
    <property type="match status" value="1"/>
</dbReference>
<dbReference type="InterPro" id="IPR013783">
    <property type="entry name" value="Ig-like_fold"/>
</dbReference>
<dbReference type="Pfam" id="PF07494">
    <property type="entry name" value="Reg_prop"/>
    <property type="match status" value="8"/>
</dbReference>
<dbReference type="SUPFAM" id="SSF63829">
    <property type="entry name" value="Calcium-dependent phosphotriesterase"/>
    <property type="match status" value="2"/>
</dbReference>
<name>A0A937G1D7_9BACT</name>
<evidence type="ECO:0000313" key="8">
    <source>
        <dbReference type="Proteomes" id="UP000614216"/>
    </source>
</evidence>
<keyword evidence="4" id="KW-1133">Transmembrane helix</keyword>
<organism evidence="7 8">
    <name type="scientific">Fulvivirga marina</name>
    <dbReference type="NCBI Taxonomy" id="2494733"/>
    <lineage>
        <taxon>Bacteria</taxon>
        <taxon>Pseudomonadati</taxon>
        <taxon>Bacteroidota</taxon>
        <taxon>Cytophagia</taxon>
        <taxon>Cytophagales</taxon>
        <taxon>Fulvivirgaceae</taxon>
        <taxon>Fulvivirga</taxon>
    </lineage>
</organism>
<dbReference type="Pfam" id="PF07495">
    <property type="entry name" value="Y_Y_Y"/>
    <property type="match status" value="1"/>
</dbReference>
<dbReference type="InterPro" id="IPR003661">
    <property type="entry name" value="HisK_dim/P_dom"/>
</dbReference>
<dbReference type="InterPro" id="IPR005467">
    <property type="entry name" value="His_kinase_dom"/>
</dbReference>
<dbReference type="Proteomes" id="UP000614216">
    <property type="component" value="Unassembled WGS sequence"/>
</dbReference>
<comment type="catalytic activity">
    <reaction evidence="1">
        <text>ATP + protein L-histidine = ADP + protein N-phospho-L-histidine.</text>
        <dbReference type="EC" id="2.7.13.3"/>
    </reaction>
</comment>
<keyword evidence="3" id="KW-0597">Phosphoprotein</keyword>
<sequence>MSKIYHIIYLLLACIQATTSMAQFSLEKIKFSRPNESTKLYNSTITSILQDSRGFMWIGTSDGLNRFDGYEYTVYRNNSNDSSTLLRNSILSLYEDSEGLLWVSTSNGGLHTYDREQDSFSRIEAYSYNCEVSQITEDADNNLWIAGIQWPTAFAAKLDRTTGEWLHYNIFSSKTTISAFIPETENIFWLGVNSTGFFKWNANDNSTISYQPDDSDPNSIISKDFHQAIKDTRGNIWIATKHGLSKMETSTDNFTNYTVQSGDPSTGLRVNNILTLCQDENYIWIGTENGGLSRLDTRTNKIRTFINNKYDESSVVDNSIHALYRDLHGRIWVGTYSRGLCVYDKLKYKFSELDVHLENNVVNAIRQDSKKRIWIGTEDGVVMKDRDKTQHFPHVSPKDGFSTDPVICIYEDRQHQMWFGTWGKGVSRYDEKKGRFINYFPDQNDPGSLSDPNVFSIHEESRKHRMLLGTYGGINVLTDKNKGIFKKHTTDIEVNNYIRTIYEDSRQTIWVGTIDELTWFNPDTGEITRFGEHLNNGTELVGGLVGCITEDRKGRVWVGTTEGLHLIIDNEFIKKYTTEQGLSNNVINGILEDDNGNLWLSTNDGIVRFNPENNSFKQYDTSDGLLSNNFKSNSCFKNQEGWLFFGGTGVNVFHPDSLKDNPHTPPVYITDLKLFNRTVSIGDDTKILKHSITETREISLPHKYNFFSINYVGLNYTSTNKNKYAYKLEGFDRDWNYVEDQRTATFTNLDAGTYTFKVKACNNDQLWNEEGAALIINILPAWWQTWWAKLIGASLLIGATILYYRIRMSSIKKRNRLLKIMVDERTKALVASQRTIEEQNEEIKQQNEWLESEVKSRTKVLVDYSQQLEQFTFLAAHNLRAPIARILGLGRLLKLTEGNNIEETKEISNKLVKATKECDQVVKDLSLILDIKKNNTSIISNINISEELELIKVHLDKEIEETHTRFEEDFSACLSINTVKPYFESILINLISNAIKYRHPDRAPVIKVSTEVKGDYICLSITDNGIGIDLSMAGDKLFTLYSQFHEHAQGKGMGLYLVKTQAVTLGGYVEVDSEEDKGTTFRVYFKAKQKVKEKHTPL</sequence>
<dbReference type="InterPro" id="IPR036890">
    <property type="entry name" value="HATPase_C_sf"/>
</dbReference>
<reference evidence="7" key="1">
    <citation type="submission" date="2021-01" db="EMBL/GenBank/DDBJ databases">
        <title>Fulvivirga kasyanovii gen. nov., sp nov., a novel member of the phylum Bacteroidetes isolated from seawater in a mussel farm.</title>
        <authorList>
            <person name="Zhao L.-H."/>
            <person name="Wang Z.-J."/>
        </authorList>
    </citation>
    <scope>NUCLEOTIDE SEQUENCE</scope>
    <source>
        <strain evidence="7">29W222</strain>
    </source>
</reference>
<evidence type="ECO:0000313" key="7">
    <source>
        <dbReference type="EMBL" id="MBL6446711.1"/>
    </source>
</evidence>
<dbReference type="InterPro" id="IPR003594">
    <property type="entry name" value="HATPase_dom"/>
</dbReference>
<dbReference type="PANTHER" id="PTHR43547:SF2">
    <property type="entry name" value="HYBRID SIGNAL TRANSDUCTION HISTIDINE KINASE C"/>
    <property type="match status" value="1"/>
</dbReference>
<dbReference type="SUPFAM" id="SSF47384">
    <property type="entry name" value="Homodimeric domain of signal transducing histidine kinase"/>
    <property type="match status" value="1"/>
</dbReference>
<gene>
    <name evidence="7" type="ORF">JMN32_10335</name>
</gene>
<comment type="caution">
    <text evidence="7">The sequence shown here is derived from an EMBL/GenBank/DDBJ whole genome shotgun (WGS) entry which is preliminary data.</text>
</comment>
<dbReference type="EC" id="2.7.13.3" evidence="2"/>
<dbReference type="InterPro" id="IPR011110">
    <property type="entry name" value="Reg_prop"/>
</dbReference>
<keyword evidence="4" id="KW-0812">Transmembrane</keyword>
<dbReference type="CDD" id="cd00075">
    <property type="entry name" value="HATPase"/>
    <property type="match status" value="1"/>
</dbReference>